<dbReference type="Proteomes" id="UP000320722">
    <property type="component" value="Chromosome"/>
</dbReference>
<sequence>MQRLFHFIDSRLWQLAVIQSAVFLACILPCSFSLSAEENKTAKPEPFRLDLVPEEAVSASVIRVARLLQEPAAQPLKVFAFDDYHPQFGLLGLNLTEIQSLTLIHLQLQPAQRNRLPRTDVLIVQARQKLDRAQLRKKLSSGKLVETSFQGTSFLTDSAPDGVALLFLDDHTFVHASKTSFLKRIIDQSQNQPNRIWTDRLQPVSSATIFSGVNMQAARTQEEAGANSKRDRTRFFNPSQFSVWKYPDLILQGTTIQDQLTMELIFEQQDHSLEVKQSLSKFVDMMQELIARSQASNPRQPAQPDNRLFEEALNNALVSRSGNRVKLATSLSSQSCNELIKNIITAYTPPAVVARRPDSKTNLKRIMLALLNYEATYRHLPPAVVMGPDGKTPHSWRVEILPYLGHAALYRQYRMNEPWDSEHNLKIAQTVVPEFRHPDSEIPENSCYFAVIGEGTAFGNPKGVASKEISDNHSKAIIIVEAKREIPWTKPEDISYDGKKQLEFGGFQEGGYHVGMFDGSAQFISGMIDKEIIKSMLMIGDGQPQE</sequence>
<protein>
    <recommendedName>
        <fullName evidence="1">DUF1559 domain-containing protein</fullName>
    </recommendedName>
</protein>
<accession>A0A517WFV0</accession>
<gene>
    <name evidence="2" type="ORF">V6x_38660</name>
</gene>
<dbReference type="Pfam" id="PF07596">
    <property type="entry name" value="SBP_bac_10"/>
    <property type="match status" value="1"/>
</dbReference>
<dbReference type="PANTHER" id="PTHR30093:SF2">
    <property type="entry name" value="TYPE II SECRETION SYSTEM PROTEIN H"/>
    <property type="match status" value="1"/>
</dbReference>
<dbReference type="AlphaFoldDB" id="A0A517WFV0"/>
<evidence type="ECO:0000313" key="2">
    <source>
        <dbReference type="EMBL" id="QDU04139.1"/>
    </source>
</evidence>
<dbReference type="EMBL" id="CP036347">
    <property type="protein sequence ID" value="QDU04139.1"/>
    <property type="molecule type" value="Genomic_DNA"/>
</dbReference>
<feature type="domain" description="DUF1559" evidence="1">
    <location>
        <begin position="354"/>
        <end position="451"/>
    </location>
</feature>
<reference evidence="2 3" key="1">
    <citation type="submission" date="2019-02" db="EMBL/GenBank/DDBJ databases">
        <title>Deep-cultivation of Planctomycetes and their phenomic and genomic characterization uncovers novel biology.</title>
        <authorList>
            <person name="Wiegand S."/>
            <person name="Jogler M."/>
            <person name="Boedeker C."/>
            <person name="Pinto D."/>
            <person name="Vollmers J."/>
            <person name="Rivas-Marin E."/>
            <person name="Kohn T."/>
            <person name="Peeters S.H."/>
            <person name="Heuer A."/>
            <person name="Rast P."/>
            <person name="Oberbeckmann S."/>
            <person name="Bunk B."/>
            <person name="Jeske O."/>
            <person name="Meyerdierks A."/>
            <person name="Storesund J.E."/>
            <person name="Kallscheuer N."/>
            <person name="Luecker S."/>
            <person name="Lage O.M."/>
            <person name="Pohl T."/>
            <person name="Merkel B.J."/>
            <person name="Hornburger P."/>
            <person name="Mueller R.-W."/>
            <person name="Bruemmer F."/>
            <person name="Labrenz M."/>
            <person name="Spormann A.M."/>
            <person name="Op den Camp H."/>
            <person name="Overmann J."/>
            <person name="Amann R."/>
            <person name="Jetten M.S.M."/>
            <person name="Mascher T."/>
            <person name="Medema M.H."/>
            <person name="Devos D.P."/>
            <person name="Kaster A.-K."/>
            <person name="Ovreas L."/>
            <person name="Rohde M."/>
            <person name="Galperin M.Y."/>
            <person name="Jogler C."/>
        </authorList>
    </citation>
    <scope>NUCLEOTIDE SEQUENCE [LARGE SCALE GENOMIC DNA]</scope>
    <source>
        <strain evidence="2 3">V6</strain>
    </source>
</reference>
<dbReference type="InterPro" id="IPR011453">
    <property type="entry name" value="DUF1559"/>
</dbReference>
<dbReference type="PANTHER" id="PTHR30093">
    <property type="entry name" value="GENERAL SECRETION PATHWAY PROTEIN G"/>
    <property type="match status" value="1"/>
</dbReference>
<organism evidence="2 3">
    <name type="scientific">Gimesia chilikensis</name>
    <dbReference type="NCBI Taxonomy" id="2605989"/>
    <lineage>
        <taxon>Bacteria</taxon>
        <taxon>Pseudomonadati</taxon>
        <taxon>Planctomycetota</taxon>
        <taxon>Planctomycetia</taxon>
        <taxon>Planctomycetales</taxon>
        <taxon>Planctomycetaceae</taxon>
        <taxon>Gimesia</taxon>
    </lineage>
</organism>
<name>A0A517WFV0_9PLAN</name>
<proteinExistence type="predicted"/>
<dbReference type="PROSITE" id="PS51257">
    <property type="entry name" value="PROKAR_LIPOPROTEIN"/>
    <property type="match status" value="1"/>
</dbReference>
<evidence type="ECO:0000313" key="3">
    <source>
        <dbReference type="Proteomes" id="UP000320722"/>
    </source>
</evidence>
<evidence type="ECO:0000259" key="1">
    <source>
        <dbReference type="Pfam" id="PF07596"/>
    </source>
</evidence>